<organism evidence="2 3">
    <name type="scientific">Marinicrinis sediminis</name>
    <dbReference type="NCBI Taxonomy" id="1652465"/>
    <lineage>
        <taxon>Bacteria</taxon>
        <taxon>Bacillati</taxon>
        <taxon>Bacillota</taxon>
        <taxon>Bacilli</taxon>
        <taxon>Bacillales</taxon>
        <taxon>Paenibacillaceae</taxon>
    </lineage>
</organism>
<dbReference type="InterPro" id="IPR022742">
    <property type="entry name" value="Hydrolase_4"/>
</dbReference>
<comment type="caution">
    <text evidence="2">The sequence shown here is derived from an EMBL/GenBank/DDBJ whole genome shotgun (WGS) entry which is preliminary data.</text>
</comment>
<gene>
    <name evidence="2" type="ORF">ACFSUC_05055</name>
</gene>
<feature type="domain" description="Serine aminopeptidase S33" evidence="1">
    <location>
        <begin position="23"/>
        <end position="237"/>
    </location>
</feature>
<name>A0ABW5R7C7_9BACL</name>
<dbReference type="EMBL" id="JBHUMM010000007">
    <property type="protein sequence ID" value="MFD2670975.1"/>
    <property type="molecule type" value="Genomic_DNA"/>
</dbReference>
<dbReference type="InterPro" id="IPR012354">
    <property type="entry name" value="Esterase_lipase"/>
</dbReference>
<dbReference type="GO" id="GO:0016787">
    <property type="term" value="F:hydrolase activity"/>
    <property type="evidence" value="ECO:0007669"/>
    <property type="project" value="UniProtKB-KW"/>
</dbReference>
<keyword evidence="2" id="KW-0378">Hydrolase</keyword>
<evidence type="ECO:0000313" key="2">
    <source>
        <dbReference type="EMBL" id="MFD2670975.1"/>
    </source>
</evidence>
<dbReference type="SUPFAM" id="SSF53474">
    <property type="entry name" value="alpha/beta-Hydrolases"/>
    <property type="match status" value="1"/>
</dbReference>
<dbReference type="RefSeq" id="WP_379928396.1">
    <property type="nucleotide sequence ID" value="NZ_JBHUMM010000007.1"/>
</dbReference>
<sequence>MHSNRIFNSPEPFHLAGTGERASTALLLVHGFTGSPSEFRRGAYYWQDLGYSVHAIQLPGHGTSPEEMRKTTWKDWMRHVILSYDRLQQAGYASIFLVGHSMGGLLSLLLAIKRPVSGVISLGTPIYVTTYKAAFARVVHPFVPYVTKKPRRLAQTLDEACAYDRTPVKCVVCLQKLVRIVKRKLPLVAAPMLILQGMKDRTVKPHSAAYIYKRCSSSQKRLHYMSESSHSILLDKEREDVYRRVDQFVQHIVAEKEVQEQPDPISGLIEVMT</sequence>
<accession>A0ABW5R7C7</accession>
<dbReference type="Proteomes" id="UP001597497">
    <property type="component" value="Unassembled WGS sequence"/>
</dbReference>
<dbReference type="Pfam" id="PF12146">
    <property type="entry name" value="Hydrolase_4"/>
    <property type="match status" value="1"/>
</dbReference>
<dbReference type="PIRSF" id="PIRSF017388">
    <property type="entry name" value="Esterase_lipase"/>
    <property type="match status" value="1"/>
</dbReference>
<dbReference type="Gene3D" id="3.40.50.1820">
    <property type="entry name" value="alpha/beta hydrolase"/>
    <property type="match status" value="1"/>
</dbReference>
<protein>
    <submittedName>
        <fullName evidence="2">Alpha/beta hydrolase</fullName>
    </submittedName>
</protein>
<dbReference type="PANTHER" id="PTHR11614">
    <property type="entry name" value="PHOSPHOLIPASE-RELATED"/>
    <property type="match status" value="1"/>
</dbReference>
<proteinExistence type="predicted"/>
<dbReference type="InterPro" id="IPR051044">
    <property type="entry name" value="MAG_DAG_Lipase"/>
</dbReference>
<evidence type="ECO:0000259" key="1">
    <source>
        <dbReference type="Pfam" id="PF12146"/>
    </source>
</evidence>
<dbReference type="InterPro" id="IPR029058">
    <property type="entry name" value="AB_hydrolase_fold"/>
</dbReference>
<keyword evidence="3" id="KW-1185">Reference proteome</keyword>
<evidence type="ECO:0000313" key="3">
    <source>
        <dbReference type="Proteomes" id="UP001597497"/>
    </source>
</evidence>
<reference evidence="3" key="1">
    <citation type="journal article" date="2019" name="Int. J. Syst. Evol. Microbiol.">
        <title>The Global Catalogue of Microorganisms (GCM) 10K type strain sequencing project: providing services to taxonomists for standard genome sequencing and annotation.</title>
        <authorList>
            <consortium name="The Broad Institute Genomics Platform"/>
            <consortium name="The Broad Institute Genome Sequencing Center for Infectious Disease"/>
            <person name="Wu L."/>
            <person name="Ma J."/>
        </authorList>
    </citation>
    <scope>NUCLEOTIDE SEQUENCE [LARGE SCALE GENOMIC DNA]</scope>
    <source>
        <strain evidence="3">KCTC 33676</strain>
    </source>
</reference>